<keyword evidence="3" id="KW-1185">Reference proteome</keyword>
<dbReference type="OrthoDB" id="2200353at2"/>
<gene>
    <name evidence="2" type="ORF">SAMN04488134_103122</name>
</gene>
<dbReference type="Proteomes" id="UP000199300">
    <property type="component" value="Unassembled WGS sequence"/>
</dbReference>
<name>A0A1H8L8L6_9BACI</name>
<proteinExistence type="predicted"/>
<dbReference type="AlphaFoldDB" id="A0A1H8L8L6"/>
<evidence type="ECO:0000313" key="2">
    <source>
        <dbReference type="EMBL" id="SEO01457.1"/>
    </source>
</evidence>
<accession>A0A1H8L8L6</accession>
<dbReference type="EMBL" id="FODJ01000003">
    <property type="protein sequence ID" value="SEO01457.1"/>
    <property type="molecule type" value="Genomic_DNA"/>
</dbReference>
<dbReference type="STRING" id="872970.SAMN04488134_103122"/>
<protein>
    <submittedName>
        <fullName evidence="2">Uncharacterized protein</fullName>
    </submittedName>
</protein>
<feature type="transmembrane region" description="Helical" evidence="1">
    <location>
        <begin position="6"/>
        <end position="26"/>
    </location>
</feature>
<evidence type="ECO:0000256" key="1">
    <source>
        <dbReference type="SAM" id="Phobius"/>
    </source>
</evidence>
<reference evidence="2 3" key="1">
    <citation type="submission" date="2016-10" db="EMBL/GenBank/DDBJ databases">
        <authorList>
            <person name="de Groot N.N."/>
        </authorList>
    </citation>
    <scope>NUCLEOTIDE SEQUENCE [LARGE SCALE GENOMIC DNA]</scope>
    <source>
        <strain evidence="2 3">CGMCC 1.10434</strain>
    </source>
</reference>
<sequence length="100" mass="11982">METEIIVIILVIVMFVVLIYLFAKLLNVIQNGTLRRQEQRIPKFNDKKLMRGYRSLNHQRKNKFLAIYLTGFYYKSTLAMYEKQFQLYQAEVERRGLDAS</sequence>
<keyword evidence="1" id="KW-1133">Transmembrane helix</keyword>
<keyword evidence="1" id="KW-0472">Membrane</keyword>
<evidence type="ECO:0000313" key="3">
    <source>
        <dbReference type="Proteomes" id="UP000199300"/>
    </source>
</evidence>
<organism evidence="2 3">
    <name type="scientific">Amphibacillus marinus</name>
    <dbReference type="NCBI Taxonomy" id="872970"/>
    <lineage>
        <taxon>Bacteria</taxon>
        <taxon>Bacillati</taxon>
        <taxon>Bacillota</taxon>
        <taxon>Bacilli</taxon>
        <taxon>Bacillales</taxon>
        <taxon>Bacillaceae</taxon>
        <taxon>Amphibacillus</taxon>
    </lineage>
</organism>
<dbReference type="RefSeq" id="WP_091495925.1">
    <property type="nucleotide sequence ID" value="NZ_FODJ01000003.1"/>
</dbReference>
<keyword evidence="1" id="KW-0812">Transmembrane</keyword>